<evidence type="ECO:0000313" key="2">
    <source>
        <dbReference type="EMBL" id="JAT77759.1"/>
    </source>
</evidence>
<feature type="region of interest" description="Disordered" evidence="1">
    <location>
        <begin position="1"/>
        <end position="123"/>
    </location>
</feature>
<gene>
    <name evidence="2" type="ORF">g.95319</name>
</gene>
<reference evidence="2" key="1">
    <citation type="submission" date="2015-08" db="EMBL/GenBank/DDBJ databases">
        <authorList>
            <person name="Babu N.S."/>
            <person name="Beckwith C.J."/>
            <person name="Beseler K.G."/>
            <person name="Brison A."/>
            <person name="Carone J.V."/>
            <person name="Caskin T.P."/>
            <person name="Diamond M."/>
            <person name="Durham M.E."/>
            <person name="Foxe J.M."/>
            <person name="Go M."/>
            <person name="Henderson B.A."/>
            <person name="Jones I.B."/>
            <person name="McGettigan J.A."/>
            <person name="Micheletti S.J."/>
            <person name="Nasrallah M.E."/>
            <person name="Ortiz D."/>
            <person name="Piller C.R."/>
            <person name="Privatt S.R."/>
            <person name="Schneider S.L."/>
            <person name="Sharp S."/>
            <person name="Smith T.C."/>
            <person name="Stanton J.D."/>
            <person name="Ullery H.E."/>
            <person name="Wilson R.J."/>
            <person name="Serrano M.G."/>
            <person name="Buck G."/>
            <person name="Lee V."/>
            <person name="Wang Y."/>
            <person name="Carvalho R."/>
            <person name="Voegtly L."/>
            <person name="Shi R."/>
            <person name="Duckworth R."/>
            <person name="Johnson A."/>
            <person name="Loviza R."/>
            <person name="Walstead R."/>
            <person name="Shah Z."/>
            <person name="Kiflezghi M."/>
            <person name="Wade K."/>
            <person name="Ball S.L."/>
            <person name="Bradley K.W."/>
            <person name="Asai D.J."/>
            <person name="Bowman C.A."/>
            <person name="Russell D.A."/>
            <person name="Pope W.H."/>
            <person name="Jacobs-Sera D."/>
            <person name="Hendrix R.W."/>
            <person name="Hatfull G.F."/>
        </authorList>
    </citation>
    <scope>NUCLEOTIDE SEQUENCE</scope>
</reference>
<organism evidence="2">
    <name type="scientific">Auxenochlorella protothecoides</name>
    <name type="common">Green microalga</name>
    <name type="synonym">Chlorella protothecoides</name>
    <dbReference type="NCBI Taxonomy" id="3075"/>
    <lineage>
        <taxon>Eukaryota</taxon>
        <taxon>Viridiplantae</taxon>
        <taxon>Chlorophyta</taxon>
        <taxon>core chlorophytes</taxon>
        <taxon>Trebouxiophyceae</taxon>
        <taxon>Chlorellales</taxon>
        <taxon>Chlorellaceae</taxon>
        <taxon>Auxenochlorella</taxon>
    </lineage>
</organism>
<sequence>MKMGPPLKPPRPPPPLPPRLPPGNEGRGEGHGSRADPSQMHQGRTPDWHPHARPRRPGPLPHPGPSDPAPPRATHLHLTSSAAAPARPHVAQHHVHGGHDHGGHGSSRPRHHQPGHEHAWPTGTHDHALVEDHMAAFRPMSPASPWPGHKRGAQTVEEACTGIVSRHQNLGAQTSCVLPIPDGWGISPAPPKEPLNPLSHSKHPTFRPPHLPIPRAPWGPLCRPAPRASSRRRFSSCLNDLASRKGRQAHVSGLEPNINAGSEAGVGSRHAFSTISCTPLRAMWAPLTPRQAIPPGHPGRLPCPSSHTHWKFSQ</sequence>
<feature type="compositionally biased region" description="Basic and acidic residues" evidence="1">
    <location>
        <begin position="114"/>
        <end position="123"/>
    </location>
</feature>
<accession>A0A1D2AEW8</accession>
<evidence type="ECO:0000256" key="1">
    <source>
        <dbReference type="SAM" id="MobiDB-lite"/>
    </source>
</evidence>
<proteinExistence type="predicted"/>
<dbReference type="EMBL" id="GDKF01000863">
    <property type="protein sequence ID" value="JAT77759.1"/>
    <property type="molecule type" value="Transcribed_RNA"/>
</dbReference>
<name>A0A1D2AEW8_AUXPR</name>
<feature type="region of interest" description="Disordered" evidence="1">
    <location>
        <begin position="293"/>
        <end position="314"/>
    </location>
</feature>
<dbReference type="AlphaFoldDB" id="A0A1D2AEW8"/>
<feature type="compositionally biased region" description="Polar residues" evidence="1">
    <location>
        <begin position="305"/>
        <end position="314"/>
    </location>
</feature>
<feature type="compositionally biased region" description="Pro residues" evidence="1">
    <location>
        <begin position="57"/>
        <end position="71"/>
    </location>
</feature>
<protein>
    <submittedName>
        <fullName evidence="2">Uncharacterized protein</fullName>
    </submittedName>
</protein>
<feature type="compositionally biased region" description="Pro residues" evidence="1">
    <location>
        <begin position="1"/>
        <end position="21"/>
    </location>
</feature>